<name>A0A8T2JF31_9PIPI</name>
<accession>A0A8T2JF31</accession>
<evidence type="ECO:0000313" key="7">
    <source>
        <dbReference type="Proteomes" id="UP000812440"/>
    </source>
</evidence>
<feature type="domain" description="DNA endonuclease activator Ctp1 C-terminal" evidence="5">
    <location>
        <begin position="511"/>
        <end position="543"/>
    </location>
</feature>
<dbReference type="Proteomes" id="UP000812440">
    <property type="component" value="Chromosome 6"/>
</dbReference>
<dbReference type="Pfam" id="PF08573">
    <property type="entry name" value="SAE2"/>
    <property type="match status" value="1"/>
</dbReference>
<dbReference type="GO" id="GO:0010792">
    <property type="term" value="P:DNA double-strand break processing involved in repair via single-strand annealing"/>
    <property type="evidence" value="ECO:0007669"/>
    <property type="project" value="TreeGrafter"/>
</dbReference>
<protein>
    <recommendedName>
        <fullName evidence="5">DNA endonuclease activator Ctp1 C-terminal domain-containing protein</fullName>
    </recommendedName>
</protein>
<dbReference type="GO" id="GO:0003684">
    <property type="term" value="F:damaged DNA binding"/>
    <property type="evidence" value="ECO:0007669"/>
    <property type="project" value="TreeGrafter"/>
</dbReference>
<evidence type="ECO:0000256" key="2">
    <source>
        <dbReference type="ARBA" id="ARBA00022763"/>
    </source>
</evidence>
<dbReference type="AlphaFoldDB" id="A0A8T2JF31"/>
<evidence type="ECO:0000256" key="3">
    <source>
        <dbReference type="ARBA" id="ARBA00023242"/>
    </source>
</evidence>
<dbReference type="OrthoDB" id="5801062at2759"/>
<evidence type="ECO:0000313" key="6">
    <source>
        <dbReference type="EMBL" id="KAG8442178.1"/>
    </source>
</evidence>
<reference evidence="6" key="1">
    <citation type="thesis" date="2020" institute="ProQuest LLC" country="789 East Eisenhower Parkway, Ann Arbor, MI, USA">
        <title>Comparative Genomics and Chromosome Evolution.</title>
        <authorList>
            <person name="Mudd A.B."/>
        </authorList>
    </citation>
    <scope>NUCLEOTIDE SEQUENCE</scope>
    <source>
        <strain evidence="6">Female2</strain>
        <tissue evidence="6">Blood</tissue>
    </source>
</reference>
<keyword evidence="7" id="KW-1185">Reference proteome</keyword>
<gene>
    <name evidence="6" type="ORF">GDO86_011108</name>
</gene>
<comment type="subcellular location">
    <subcellularLocation>
        <location evidence="1">Nucleus</location>
    </subcellularLocation>
</comment>
<dbReference type="GO" id="GO:0005634">
    <property type="term" value="C:nucleus"/>
    <property type="evidence" value="ECO:0007669"/>
    <property type="project" value="UniProtKB-SubCell"/>
</dbReference>
<feature type="region of interest" description="Disordered" evidence="4">
    <location>
        <begin position="144"/>
        <end position="195"/>
    </location>
</feature>
<dbReference type="InterPro" id="IPR013882">
    <property type="entry name" value="Ctp1_C"/>
</dbReference>
<feature type="region of interest" description="Disordered" evidence="4">
    <location>
        <begin position="297"/>
        <end position="316"/>
    </location>
</feature>
<keyword evidence="2" id="KW-0227">DNA damage</keyword>
<dbReference type="PANTHER" id="PTHR15107">
    <property type="entry name" value="RETINOBLASTOMA BINDING PROTEIN 8"/>
    <property type="match status" value="1"/>
</dbReference>
<dbReference type="PANTHER" id="PTHR15107:SF4">
    <property type="entry name" value="DNA ENDONUCLEASE RBBP8"/>
    <property type="match status" value="1"/>
</dbReference>
<feature type="region of interest" description="Disordered" evidence="4">
    <location>
        <begin position="220"/>
        <end position="251"/>
    </location>
</feature>
<organism evidence="6 7">
    <name type="scientific">Hymenochirus boettgeri</name>
    <name type="common">Congo dwarf clawed frog</name>
    <dbReference type="NCBI Taxonomy" id="247094"/>
    <lineage>
        <taxon>Eukaryota</taxon>
        <taxon>Metazoa</taxon>
        <taxon>Chordata</taxon>
        <taxon>Craniata</taxon>
        <taxon>Vertebrata</taxon>
        <taxon>Euteleostomi</taxon>
        <taxon>Amphibia</taxon>
        <taxon>Batrachia</taxon>
        <taxon>Anura</taxon>
        <taxon>Pipoidea</taxon>
        <taxon>Pipidae</taxon>
        <taxon>Pipinae</taxon>
        <taxon>Hymenochirus</taxon>
    </lineage>
</organism>
<evidence type="ECO:0000256" key="4">
    <source>
        <dbReference type="SAM" id="MobiDB-lite"/>
    </source>
</evidence>
<sequence>MDSSVSALPLSSGVLSQPSACMKLHTGGRTASRVRDWLRGSQLQRTPGEREWSKRELSPVFGAAVGNLEQVTQMDCSSPSLPLGMNNSLKSKFSRKPLDTALHTEQSKAEDVAQMALLSLGMEINCGINHPSDSKKSVLKRIPDESMTGINSNNSMKAEDKCVGEQYTQKEKISGKRKKADTEEEISSESSFDKENSALLRGSCTRDILEKPLDLSDRFSVLRPKDRSHGSRNRTKQAISPETLNPDPKKQLNRDLREDIHQQTMRKPLQYGLDHMQGETGQDCQLFDDLEITSPHESKRQAKSWNRDCEPASVLQPNPHMDQACFHSQQNKTSIDNVQWSIDPGADLSQYEREMTLADFKDGSPAKPEMDDMDYTYVSESILVKMKGRDKMDSDSDENERTGHDTFGEIFDRTEHGEYLSYNQEKSPSQSLDLKEECNLSTQANEKAERLTHQKQRAFVEPYFQRPERKKNDLDFPHIEVVRNKEERRKMLGHTCKECEVYYADLPEHERAKKLASCSRHRFHYIPPNTPENFWEVGFPSTQTCKERGYIKEEISPCQRPRRRQPYNAMFSPKVNEQKI</sequence>
<comment type="caution">
    <text evidence="6">The sequence shown here is derived from an EMBL/GenBank/DDBJ whole genome shotgun (WGS) entry which is preliminary data.</text>
</comment>
<evidence type="ECO:0000256" key="1">
    <source>
        <dbReference type="ARBA" id="ARBA00004123"/>
    </source>
</evidence>
<evidence type="ECO:0000259" key="5">
    <source>
        <dbReference type="Pfam" id="PF08573"/>
    </source>
</evidence>
<feature type="compositionally biased region" description="Basic and acidic residues" evidence="4">
    <location>
        <begin position="157"/>
        <end position="174"/>
    </location>
</feature>
<feature type="compositionally biased region" description="Basic and acidic residues" evidence="4">
    <location>
        <begin position="297"/>
        <end position="310"/>
    </location>
</feature>
<proteinExistence type="predicted"/>
<dbReference type="EMBL" id="JAACNH010000005">
    <property type="protein sequence ID" value="KAG8442178.1"/>
    <property type="molecule type" value="Genomic_DNA"/>
</dbReference>
<dbReference type="InterPro" id="IPR033316">
    <property type="entry name" value="RBBP8-like"/>
</dbReference>
<keyword evidence="3" id="KW-0539">Nucleus</keyword>